<dbReference type="InterPro" id="IPR043597">
    <property type="entry name" value="TPH_dom"/>
</dbReference>
<feature type="coiled-coil region" evidence="7">
    <location>
        <begin position="103"/>
        <end position="170"/>
    </location>
</feature>
<comment type="similarity">
    <text evidence="2">Belongs to the TCHP family.</text>
</comment>
<dbReference type="PANTHER" id="PTHR31183:SF2">
    <property type="entry name" value="TRICHOPLEIN KERATIN FILAMENT-BINDING PROTEIN"/>
    <property type="match status" value="1"/>
</dbReference>
<comment type="subcellular location">
    <subcellularLocation>
        <location evidence="1">Cytoplasm</location>
        <location evidence="1">Cytoskeleton</location>
        <location evidence="1">Microtubule organizing center</location>
        <location evidence="1">Centrosome</location>
    </subcellularLocation>
</comment>
<dbReference type="InterPro" id="IPR043596">
    <property type="entry name" value="CFAP53/TCHP"/>
</dbReference>
<protein>
    <recommendedName>
        <fullName evidence="3">Trichoplein keratin filament-binding protein</fullName>
    </recommendedName>
</protein>
<dbReference type="GO" id="GO:0005813">
    <property type="term" value="C:centrosome"/>
    <property type="evidence" value="ECO:0007669"/>
    <property type="project" value="UniProtKB-SubCell"/>
</dbReference>
<evidence type="ECO:0000256" key="6">
    <source>
        <dbReference type="ARBA" id="ARBA00023212"/>
    </source>
</evidence>
<organism evidence="9">
    <name type="scientific">Xenopus tropicalis</name>
    <name type="common">Western clawed frog</name>
    <name type="synonym">Silurana tropicalis</name>
    <dbReference type="NCBI Taxonomy" id="8364"/>
    <lineage>
        <taxon>Eukaryota</taxon>
        <taxon>Metazoa</taxon>
        <taxon>Chordata</taxon>
        <taxon>Craniata</taxon>
        <taxon>Vertebrata</taxon>
        <taxon>Euteleostomi</taxon>
        <taxon>Amphibia</taxon>
        <taxon>Batrachia</taxon>
        <taxon>Anura</taxon>
        <taxon>Pipoidea</taxon>
        <taxon>Pipidae</taxon>
        <taxon>Xenopodinae</taxon>
        <taxon>Xenopus</taxon>
        <taxon>Silurana</taxon>
    </lineage>
</organism>
<dbReference type="FunCoup" id="A0A6I8T1K4">
    <property type="interactions" value="1750"/>
</dbReference>
<feature type="coiled-coil region" evidence="7">
    <location>
        <begin position="435"/>
        <end position="511"/>
    </location>
</feature>
<gene>
    <name evidence="9" type="primary">tchp</name>
</gene>
<evidence type="ECO:0000259" key="8">
    <source>
        <dbReference type="Pfam" id="PF13868"/>
    </source>
</evidence>
<evidence type="ECO:0000313" key="9">
    <source>
        <dbReference type="Ensembl" id="ENSXETP00000101051"/>
    </source>
</evidence>
<evidence type="ECO:0000256" key="5">
    <source>
        <dbReference type="ARBA" id="ARBA00023054"/>
    </source>
</evidence>
<feature type="domain" description="Trichohyalin-plectin-homology" evidence="8">
    <location>
        <begin position="178"/>
        <end position="511"/>
    </location>
</feature>
<evidence type="ECO:0000256" key="3">
    <source>
        <dbReference type="ARBA" id="ARBA00017328"/>
    </source>
</evidence>
<dbReference type="Ensembl" id="ENSXETT00000102515">
    <property type="protein sequence ID" value="ENSXETP00000101051"/>
    <property type="gene ID" value="ENSXETG00000018633"/>
</dbReference>
<evidence type="ECO:0000256" key="2">
    <source>
        <dbReference type="ARBA" id="ARBA00010777"/>
    </source>
</evidence>
<evidence type="ECO:0000256" key="7">
    <source>
        <dbReference type="SAM" id="Coils"/>
    </source>
</evidence>
<name>A0A6I8T1K4_XENTR</name>
<dbReference type="InParanoid" id="A0A6I8T1K4"/>
<dbReference type="Bgee" id="ENSXETG00000018633">
    <property type="expression patterns" value="Expressed in 2-cell stage embryo and 11 other cell types or tissues"/>
</dbReference>
<accession>A0A6I8T1K4</accession>
<dbReference type="PANTHER" id="PTHR31183">
    <property type="entry name" value="TRICHOPLEIN KERATIN FILAMENT-BINDING PROTEIN FAMILY MEMBER"/>
    <property type="match status" value="1"/>
</dbReference>
<reference evidence="9" key="2">
    <citation type="submission" date="2020-05" db="UniProtKB">
        <authorList>
            <consortium name="Ensembl"/>
        </authorList>
    </citation>
    <scope>IDENTIFICATION</scope>
</reference>
<dbReference type="AlphaFoldDB" id="A0A6I8T1K4"/>
<dbReference type="Pfam" id="PF13868">
    <property type="entry name" value="TPH"/>
    <property type="match status" value="1"/>
</dbReference>
<dbReference type="GeneTree" id="ENSGT01130000278706"/>
<evidence type="ECO:0000256" key="1">
    <source>
        <dbReference type="ARBA" id="ARBA00004300"/>
    </source>
</evidence>
<evidence type="ECO:0000256" key="4">
    <source>
        <dbReference type="ARBA" id="ARBA00022490"/>
    </source>
</evidence>
<keyword evidence="5 7" id="KW-0175">Coiled coil</keyword>
<keyword evidence="6" id="KW-0206">Cytoskeleton</keyword>
<reference evidence="9" key="1">
    <citation type="journal article" date="2010" name="Science">
        <title>The genome of the Western clawed frog Xenopus tropicalis.</title>
        <authorList>
            <person name="Hellsten U."/>
            <person name="Harland R.M."/>
            <person name="Gilchrist M.J."/>
            <person name="Hendrix D."/>
            <person name="Jurka J."/>
            <person name="Kapitonov V."/>
            <person name="Ovcharenko I."/>
            <person name="Putnam N.H."/>
            <person name="Shu S."/>
            <person name="Taher L."/>
            <person name="Blitz I.L."/>
            <person name="Blumberg B."/>
            <person name="Dichmann D.S."/>
            <person name="Dubchak I."/>
            <person name="Amaya E."/>
            <person name="Detter J.C."/>
            <person name="Fletcher R."/>
            <person name="Gerhard D.S."/>
            <person name="Goodstein D."/>
            <person name="Graves T."/>
            <person name="Grigoriev I.V."/>
            <person name="Grimwood J."/>
            <person name="Kawashima T."/>
            <person name="Lindquist E."/>
            <person name="Lucas S.M."/>
            <person name="Mead P.E."/>
            <person name="Mitros T."/>
            <person name="Ogino H."/>
            <person name="Ohta Y."/>
            <person name="Poliakov A.V."/>
            <person name="Pollet N."/>
            <person name="Robert J."/>
            <person name="Salamov A."/>
            <person name="Sater A.K."/>
            <person name="Schmutz J."/>
            <person name="Terry A."/>
            <person name="Vize P.D."/>
            <person name="Warren W.C."/>
            <person name="Wells D."/>
            <person name="Wills A."/>
            <person name="Wilson R.K."/>
            <person name="Zimmerman L.B."/>
            <person name="Zorn A.M."/>
            <person name="Grainger R."/>
            <person name="Grammer T."/>
            <person name="Khokha M.K."/>
            <person name="Richardson P.M."/>
            <person name="Rokhsar D.S."/>
        </authorList>
    </citation>
    <scope>NUCLEOTIDE SEQUENCE [LARGE SCALE GENOMIC DNA]</scope>
    <source>
        <strain evidence="9">Nigerian</strain>
    </source>
</reference>
<keyword evidence="4" id="KW-0963">Cytoplasm</keyword>
<feature type="coiled-coil region" evidence="7">
    <location>
        <begin position="203"/>
        <end position="304"/>
    </location>
</feature>
<proteinExistence type="inferred from homology"/>
<dbReference type="Xenbase" id="XB-GENE-963787">
    <property type="gene designation" value="tchp"/>
</dbReference>
<sequence>MCNVGQTLITVERKHQERTELDLDLFCSFFVQMALPTLPSHWHSRSRVLEQQIVRQREQEARLRHQWDQTNQYFKQSNVCSTKQAQWSSRQSYQKSMNAFHLEKQKEEKKKNLEYRREQLRKLLQEERDLLEEELRELQCNKESSVCDMRERTEELKSAREERRKQLAEELLYEQWKKNNVKLREVESSLLKKHVVDAWGEQITVKNQEKEEEDVEKKRFENEYEITRREAIERMKRDKEKRQKQEEELAEVLRQQMEELKLKNLEAKKLKKEQEHLQRQQWEIEELEEERRKMEEHRKKTELGHFLSRQYNAQMKRRAQLVQEELMMDKQILSALISKEDEGQHLQSARREQAIADVTWMKHVIEEQLHLERQREAELDTLFREEAKQVWAKREAEWERERNARNRLMKEVLAARQMQIQERIERNQLAQAESIKNREQLLRQLEEARQFTSREKKEEEEQKTTRRAELKAQIFEQRLREKDAIVQQEEEEKEFKLAEDLENNLLQQEAEIMTQRGYQKKPFRGGFAGLFWVIVLLQHPRSLQLELTNRWPDILLQDFLVDSRIHGSIYHSKPSRS</sequence>